<proteinExistence type="predicted"/>
<reference evidence="1" key="1">
    <citation type="journal article" date="2014" name="Int. J. Syst. Evol. Microbiol.">
        <title>Complete genome sequence of Corynebacterium casei LMG S-19264T (=DSM 44701T), isolated from a smear-ripened cheese.</title>
        <authorList>
            <consortium name="US DOE Joint Genome Institute (JGI-PGF)"/>
            <person name="Walter F."/>
            <person name="Albersmeier A."/>
            <person name="Kalinowski J."/>
            <person name="Ruckert C."/>
        </authorList>
    </citation>
    <scope>NUCLEOTIDE SEQUENCE</scope>
    <source>
        <strain evidence="1">JCM 3090</strain>
    </source>
</reference>
<comment type="caution">
    <text evidence="1">The sequence shown here is derived from an EMBL/GenBank/DDBJ whole genome shotgun (WGS) entry which is preliminary data.</text>
</comment>
<evidence type="ECO:0000313" key="1">
    <source>
        <dbReference type="EMBL" id="GGJ95311.1"/>
    </source>
</evidence>
<reference evidence="1" key="2">
    <citation type="submission" date="2020-09" db="EMBL/GenBank/DDBJ databases">
        <authorList>
            <person name="Sun Q."/>
            <person name="Ohkuma M."/>
        </authorList>
    </citation>
    <scope>NUCLEOTIDE SEQUENCE</scope>
    <source>
        <strain evidence="1">JCM 3090</strain>
    </source>
</reference>
<name>A0A8J3B5L2_9ACTN</name>
<organism evidence="1 2">
    <name type="scientific">Pilimelia anulata</name>
    <dbReference type="NCBI Taxonomy" id="53371"/>
    <lineage>
        <taxon>Bacteria</taxon>
        <taxon>Bacillati</taxon>
        <taxon>Actinomycetota</taxon>
        <taxon>Actinomycetes</taxon>
        <taxon>Micromonosporales</taxon>
        <taxon>Micromonosporaceae</taxon>
        <taxon>Pilimelia</taxon>
    </lineage>
</organism>
<sequence length="145" mass="15109">MPALILRGAGGQRNGGYDMVHGRLPRTAALIATATLAGIGIAAPGAAAATDPPDVRITDVTFRGETCPGSTGVAWSGRVSGVEIFHSSFGALAGWVLAIETPSAAITITQPQDIALYAKTWRQLHVMARYGRDARRLITGALDEL</sequence>
<dbReference type="EMBL" id="BMQB01000005">
    <property type="protein sequence ID" value="GGJ95311.1"/>
    <property type="molecule type" value="Genomic_DNA"/>
</dbReference>
<gene>
    <name evidence="1" type="ORF">GCM10010123_26380</name>
</gene>
<accession>A0A8J3B5L2</accession>
<dbReference type="AlphaFoldDB" id="A0A8J3B5L2"/>
<keyword evidence="2" id="KW-1185">Reference proteome</keyword>
<protein>
    <submittedName>
        <fullName evidence="1">Uncharacterized protein</fullName>
    </submittedName>
</protein>
<dbReference type="Proteomes" id="UP000649739">
    <property type="component" value="Unassembled WGS sequence"/>
</dbReference>
<evidence type="ECO:0000313" key="2">
    <source>
        <dbReference type="Proteomes" id="UP000649739"/>
    </source>
</evidence>